<dbReference type="Gene3D" id="1.25.40.20">
    <property type="entry name" value="Ankyrin repeat-containing domain"/>
    <property type="match status" value="1"/>
</dbReference>
<accession>A0A7S3QJ78</accession>
<dbReference type="AlphaFoldDB" id="A0A7S3QJ78"/>
<dbReference type="InterPro" id="IPR036770">
    <property type="entry name" value="Ankyrin_rpt-contain_sf"/>
</dbReference>
<reference evidence="1" key="1">
    <citation type="submission" date="2021-01" db="EMBL/GenBank/DDBJ databases">
        <authorList>
            <person name="Corre E."/>
            <person name="Pelletier E."/>
            <person name="Niang G."/>
            <person name="Scheremetjew M."/>
            <person name="Finn R."/>
            <person name="Kale V."/>
            <person name="Holt S."/>
            <person name="Cochrane G."/>
            <person name="Meng A."/>
            <person name="Brown T."/>
            <person name="Cohen L."/>
        </authorList>
    </citation>
    <scope>NUCLEOTIDE SEQUENCE</scope>
    <source>
        <strain evidence="1">MM31A-1</strain>
    </source>
</reference>
<proteinExistence type="predicted"/>
<gene>
    <name evidence="1" type="ORF">CDEB00056_LOCUS23818</name>
</gene>
<dbReference type="EMBL" id="HBIO01031081">
    <property type="protein sequence ID" value="CAE0478965.1"/>
    <property type="molecule type" value="Transcribed_RNA"/>
</dbReference>
<dbReference type="Pfam" id="PF12796">
    <property type="entry name" value="Ank_2"/>
    <property type="match status" value="1"/>
</dbReference>
<sequence>MNLIELLRREDWDSAIGRISHFPNETRESTTQELKCGTVTSCLPIHIACMNHPTPHMIKSLIDAAGIYTLNVEDGVGRLPLHNALVYGAGYQVVRILIAAFPNSVYVKAADGSLPIHLACLYGRTACDSLCVDELFQQNNDSVKITDGHGNSVETLLQDNPSLGFQDEVSYMLNCFKRSNR</sequence>
<evidence type="ECO:0000313" key="1">
    <source>
        <dbReference type="EMBL" id="CAE0478965.1"/>
    </source>
</evidence>
<organism evidence="1">
    <name type="scientific">Chaetoceros debilis</name>
    <dbReference type="NCBI Taxonomy" id="122233"/>
    <lineage>
        <taxon>Eukaryota</taxon>
        <taxon>Sar</taxon>
        <taxon>Stramenopiles</taxon>
        <taxon>Ochrophyta</taxon>
        <taxon>Bacillariophyta</taxon>
        <taxon>Coscinodiscophyceae</taxon>
        <taxon>Chaetocerotophycidae</taxon>
        <taxon>Chaetocerotales</taxon>
        <taxon>Chaetocerotaceae</taxon>
        <taxon>Chaetoceros</taxon>
    </lineage>
</organism>
<dbReference type="SUPFAM" id="SSF48403">
    <property type="entry name" value="Ankyrin repeat"/>
    <property type="match status" value="1"/>
</dbReference>
<protein>
    <submittedName>
        <fullName evidence="1">Uncharacterized protein</fullName>
    </submittedName>
</protein>
<dbReference type="InterPro" id="IPR002110">
    <property type="entry name" value="Ankyrin_rpt"/>
</dbReference>
<name>A0A7S3QJ78_9STRA</name>